<evidence type="ECO:0000256" key="5">
    <source>
        <dbReference type="ARBA" id="ARBA00023136"/>
    </source>
</evidence>
<evidence type="ECO:0000256" key="2">
    <source>
        <dbReference type="ARBA" id="ARBA00022475"/>
    </source>
</evidence>
<keyword evidence="8" id="KW-1185">Reference proteome</keyword>
<sequence length="229" mass="25816">MISIIIPTYNEADTIAVLLQYLQEQRKQAPTEIIVVDGGSQDTTVAIAQSEGAISVISPEKGRAAQMNYGATLAKGNILYFVHADTFPPPTFIDDINDAIASGVGFGRYRTQFDSDKIILKLNAFFTRFDLFVCYGGDQTLFMNKTLFHSIGGFNSTMRIMEDYDIVMRAKQKAKYKIIQKNALISARKYATNSWFKVQFANYTIVKMFKNGATQQQMTEKYKALLAYR</sequence>
<dbReference type="InterPro" id="IPR029044">
    <property type="entry name" value="Nucleotide-diphossugar_trans"/>
</dbReference>
<gene>
    <name evidence="7" type="ORF">ACFOW1_00445</name>
</gene>
<evidence type="ECO:0000256" key="1">
    <source>
        <dbReference type="ARBA" id="ARBA00004236"/>
    </source>
</evidence>
<dbReference type="PANTHER" id="PTHR43646:SF2">
    <property type="entry name" value="GLYCOSYLTRANSFERASE 2-LIKE DOMAIN-CONTAINING PROTEIN"/>
    <property type="match status" value="1"/>
</dbReference>
<keyword evidence="5" id="KW-0472">Membrane</keyword>
<comment type="subcellular location">
    <subcellularLocation>
        <location evidence="1">Cell membrane</location>
    </subcellularLocation>
</comment>
<feature type="domain" description="Glycosyltransferase 2-like" evidence="6">
    <location>
        <begin position="3"/>
        <end position="130"/>
    </location>
</feature>
<reference evidence="8" key="1">
    <citation type="journal article" date="2019" name="Int. J. Syst. Evol. Microbiol.">
        <title>The Global Catalogue of Microorganisms (GCM) 10K type strain sequencing project: providing services to taxonomists for standard genome sequencing and annotation.</title>
        <authorList>
            <consortium name="The Broad Institute Genomics Platform"/>
            <consortium name="The Broad Institute Genome Sequencing Center for Infectious Disease"/>
            <person name="Wu L."/>
            <person name="Ma J."/>
        </authorList>
    </citation>
    <scope>NUCLEOTIDE SEQUENCE [LARGE SCALE GENOMIC DNA]</scope>
    <source>
        <strain evidence="8">CECT 8010</strain>
    </source>
</reference>
<dbReference type="Pfam" id="PF00535">
    <property type="entry name" value="Glycos_transf_2"/>
    <property type="match status" value="1"/>
</dbReference>
<proteinExistence type="predicted"/>
<comment type="caution">
    <text evidence="7">The sequence shown here is derived from an EMBL/GenBank/DDBJ whole genome shotgun (WGS) entry which is preliminary data.</text>
</comment>
<dbReference type="SUPFAM" id="SSF53448">
    <property type="entry name" value="Nucleotide-diphospho-sugar transferases"/>
    <property type="match status" value="1"/>
</dbReference>
<dbReference type="CDD" id="cd02522">
    <property type="entry name" value="GT_2_like_a"/>
    <property type="match status" value="1"/>
</dbReference>
<organism evidence="7 8">
    <name type="scientific">Parasediminibacterium paludis</name>
    <dbReference type="NCBI Taxonomy" id="908966"/>
    <lineage>
        <taxon>Bacteria</taxon>
        <taxon>Pseudomonadati</taxon>
        <taxon>Bacteroidota</taxon>
        <taxon>Chitinophagia</taxon>
        <taxon>Chitinophagales</taxon>
        <taxon>Chitinophagaceae</taxon>
        <taxon>Parasediminibacterium</taxon>
    </lineage>
</organism>
<protein>
    <submittedName>
        <fullName evidence="7">TIGR04283 family arsenosugar biosynthesis glycosyltransferase</fullName>
    </submittedName>
</protein>
<keyword evidence="4" id="KW-0808">Transferase</keyword>
<dbReference type="EMBL" id="JBHSDC010000001">
    <property type="protein sequence ID" value="MFC4230338.1"/>
    <property type="molecule type" value="Genomic_DNA"/>
</dbReference>
<accession>A0ABV8PQA8</accession>
<dbReference type="PANTHER" id="PTHR43646">
    <property type="entry name" value="GLYCOSYLTRANSFERASE"/>
    <property type="match status" value="1"/>
</dbReference>
<evidence type="ECO:0000313" key="7">
    <source>
        <dbReference type="EMBL" id="MFC4230338.1"/>
    </source>
</evidence>
<keyword evidence="3" id="KW-0328">Glycosyltransferase</keyword>
<dbReference type="Gene3D" id="3.90.550.10">
    <property type="entry name" value="Spore Coat Polysaccharide Biosynthesis Protein SpsA, Chain A"/>
    <property type="match status" value="1"/>
</dbReference>
<dbReference type="Proteomes" id="UP001595906">
    <property type="component" value="Unassembled WGS sequence"/>
</dbReference>
<evidence type="ECO:0000256" key="4">
    <source>
        <dbReference type="ARBA" id="ARBA00022679"/>
    </source>
</evidence>
<dbReference type="InterPro" id="IPR026461">
    <property type="entry name" value="Trfase_2_rSAM/seldom_assoc"/>
</dbReference>
<dbReference type="NCBIfam" id="TIGR04283">
    <property type="entry name" value="glyco_like_mftF"/>
    <property type="match status" value="1"/>
</dbReference>
<name>A0ABV8PQA8_9BACT</name>
<dbReference type="RefSeq" id="WP_379011432.1">
    <property type="nucleotide sequence ID" value="NZ_JBHSDC010000001.1"/>
</dbReference>
<dbReference type="InterPro" id="IPR001173">
    <property type="entry name" value="Glyco_trans_2-like"/>
</dbReference>
<evidence type="ECO:0000256" key="3">
    <source>
        <dbReference type="ARBA" id="ARBA00022676"/>
    </source>
</evidence>
<evidence type="ECO:0000259" key="6">
    <source>
        <dbReference type="Pfam" id="PF00535"/>
    </source>
</evidence>
<keyword evidence="2" id="KW-1003">Cell membrane</keyword>
<evidence type="ECO:0000313" key="8">
    <source>
        <dbReference type="Proteomes" id="UP001595906"/>
    </source>
</evidence>